<dbReference type="AlphaFoldDB" id="A0A7C2P0T3"/>
<proteinExistence type="predicted"/>
<dbReference type="Pfam" id="PF13192">
    <property type="entry name" value="Thioredoxin_3"/>
    <property type="match status" value="1"/>
</dbReference>
<comment type="caution">
    <text evidence="2">The sequence shown here is derived from an EMBL/GenBank/DDBJ whole genome shotgun (WGS) entry which is preliminary data.</text>
</comment>
<evidence type="ECO:0000259" key="1">
    <source>
        <dbReference type="Pfam" id="PF13192"/>
    </source>
</evidence>
<reference evidence="2" key="1">
    <citation type="journal article" date="2020" name="mSystems">
        <title>Genome- and Community-Level Interaction Insights into Carbon Utilization and Element Cycling Functions of Hydrothermarchaeota in Hydrothermal Sediment.</title>
        <authorList>
            <person name="Zhou Z."/>
            <person name="Liu Y."/>
            <person name="Xu W."/>
            <person name="Pan J."/>
            <person name="Luo Z.H."/>
            <person name="Li M."/>
        </authorList>
    </citation>
    <scope>NUCLEOTIDE SEQUENCE [LARGE SCALE GENOMIC DNA]</scope>
    <source>
        <strain evidence="2">SpSt-34</strain>
    </source>
</reference>
<gene>
    <name evidence="2" type="ORF">ENQ77_04720</name>
</gene>
<protein>
    <recommendedName>
        <fullName evidence="1">Thioredoxin-like fold domain-containing protein</fullName>
    </recommendedName>
</protein>
<dbReference type="InterPro" id="IPR012336">
    <property type="entry name" value="Thioredoxin-like_fold"/>
</dbReference>
<accession>A0A7C2P0T3</accession>
<sequence length="84" mass="9331">MGIKIEAFLGEGEKGTRLKKLLMELKEELKEAIDLQMYEKENEIFHSYGLKATPALVIEGLVKIQGICPSKETILKGLKEVGLG</sequence>
<name>A0A7C2P0T3_UNCW3</name>
<dbReference type="Gene3D" id="3.40.30.10">
    <property type="entry name" value="Glutaredoxin"/>
    <property type="match status" value="1"/>
</dbReference>
<organism evidence="2">
    <name type="scientific">candidate division WOR-3 bacterium</name>
    <dbReference type="NCBI Taxonomy" id="2052148"/>
    <lineage>
        <taxon>Bacteria</taxon>
        <taxon>Bacteria division WOR-3</taxon>
    </lineage>
</organism>
<dbReference type="EMBL" id="DSOL01000137">
    <property type="protein sequence ID" value="HEN27952.1"/>
    <property type="molecule type" value="Genomic_DNA"/>
</dbReference>
<evidence type="ECO:0000313" key="2">
    <source>
        <dbReference type="EMBL" id="HEN27952.1"/>
    </source>
</evidence>
<feature type="domain" description="Thioredoxin-like fold" evidence="1">
    <location>
        <begin position="5"/>
        <end position="76"/>
    </location>
</feature>